<keyword evidence="1 2" id="KW-0732">Signal</keyword>
<sequence length="872" mass="86979">MKFELSRKRSLASLAILLGLSQSTQAATYTWNNLGTDWTSGTSWSPAGGPPSTADLALFSINSSSYGSTVSDPQLNSATAVLSVTFAPNQNLGGWNFSGSGTLTVGGTASTGISTYGPATYNLNGPALSGSSATSLLNLNVYTSSTLVFKGTSTATTNLGNIVVGGGYLQVDNSVNNIARFGSATSNLVTVTGGGTFELIGNSSGTTFNVGSLSAGANTIGGVNSFKVTPNGAATTLVFANSAAGFTTRPGTRGIYEFIATTGNLGDVNGARITFAGTPFLGANGLLSNTSGGGTFGYAIVTDAGGTDFATWNATNGIVRATPTQTASDPSKLQTYAATDRVQFNPDGTGSNPSATITNGSLRITPAAAGLTLTLGASNLATNALMLDGATDYAISANSTALFGGSGTRYIYVNNPNTTLTISGLQVANAGNPTSFGGPGFVVLSGSTSQNTLTTTNRFVIAGGTVRANNAQVGFTSSGNGVISLTGGVLEIQNGSNGTGSSADFTRGLGAAAGNVTWGAGTTNEVGSGGFSAFGSNASVNIGGNATPSTLQWNSTNFVGDGYALIFGSTKSNAVLTFLNPIQLDNGSAIPYQLREIRVIGGAGGDSTVLAGAITGASNADLLKTGSGTLNLSAANSYSGNTLINQGTLVVSGSYTGTGKAIVSSGATLQISGNYTVSSAINGTGNTVVTSGGTLSGTGTVSSALTLQRGGTLAPSTTGKLTTGNVVMAGGSTFVLNYNNGATNPNPGVDNNVIVGSTGAVLDLTGISTSNKLNLQINAFTTGSSNGTTQVYTFAQYSSITGLTAGDVTSLFNITGQYAGTPLVQYIHASSDALQVAFIPVPEPAHVLLMGCALVGILVWRRKRKVVSATVC</sequence>
<organism evidence="3 4">
    <name type="scientific">Telmatocola sphagniphila</name>
    <dbReference type="NCBI Taxonomy" id="1123043"/>
    <lineage>
        <taxon>Bacteria</taxon>
        <taxon>Pseudomonadati</taxon>
        <taxon>Planctomycetota</taxon>
        <taxon>Planctomycetia</taxon>
        <taxon>Gemmatales</taxon>
        <taxon>Gemmataceae</taxon>
    </lineage>
</organism>
<keyword evidence="4" id="KW-1185">Reference proteome</keyword>
<gene>
    <name evidence="3" type="ORF">KIH39_24090</name>
</gene>
<evidence type="ECO:0000256" key="2">
    <source>
        <dbReference type="SAM" id="SignalP"/>
    </source>
</evidence>
<dbReference type="EMBL" id="CP074694">
    <property type="protein sequence ID" value="QVL31881.1"/>
    <property type="molecule type" value="Genomic_DNA"/>
</dbReference>
<accession>A0A8E6B658</accession>
<proteinExistence type="predicted"/>
<dbReference type="Proteomes" id="UP000676194">
    <property type="component" value="Chromosome"/>
</dbReference>
<dbReference type="InterPro" id="IPR013425">
    <property type="entry name" value="Autotrns_rpt"/>
</dbReference>
<evidence type="ECO:0000313" key="4">
    <source>
        <dbReference type="Proteomes" id="UP000676194"/>
    </source>
</evidence>
<dbReference type="NCBIfam" id="TIGR02595">
    <property type="entry name" value="PEP_CTERM"/>
    <property type="match status" value="1"/>
</dbReference>
<dbReference type="KEGG" id="tsph:KIH39_24090"/>
<reference evidence="3" key="1">
    <citation type="submission" date="2021-05" db="EMBL/GenBank/DDBJ databases">
        <title>Complete genome sequence of the cellulolytic planctomycete Telmatocola sphagniphila SP2T and characterization of the first cellulase from planctomycetes.</title>
        <authorList>
            <person name="Rakitin A.L."/>
            <person name="Beletsky A.V."/>
            <person name="Naumoff D.G."/>
            <person name="Kulichevskaya I.S."/>
            <person name="Mardanov A.V."/>
            <person name="Ravin N.V."/>
            <person name="Dedysh S.N."/>
        </authorList>
    </citation>
    <scope>NUCLEOTIDE SEQUENCE</scope>
    <source>
        <strain evidence="3">SP2T</strain>
    </source>
</reference>
<dbReference type="AlphaFoldDB" id="A0A8E6B658"/>
<dbReference type="RefSeq" id="WP_213496287.1">
    <property type="nucleotide sequence ID" value="NZ_CP074694.1"/>
</dbReference>
<feature type="chain" id="PRO_5034736885" evidence="2">
    <location>
        <begin position="27"/>
        <end position="872"/>
    </location>
</feature>
<evidence type="ECO:0000256" key="1">
    <source>
        <dbReference type="ARBA" id="ARBA00022729"/>
    </source>
</evidence>
<dbReference type="Pfam" id="PF12951">
    <property type="entry name" value="PATR"/>
    <property type="match status" value="1"/>
</dbReference>
<protein>
    <submittedName>
        <fullName evidence="3">Autotransporter-associated beta strand repeat-containing protein</fullName>
    </submittedName>
</protein>
<dbReference type="InterPro" id="IPR013424">
    <property type="entry name" value="Ice-binding_C"/>
</dbReference>
<dbReference type="NCBIfam" id="TIGR02601">
    <property type="entry name" value="autotrns_rpt"/>
    <property type="match status" value="1"/>
</dbReference>
<evidence type="ECO:0000313" key="3">
    <source>
        <dbReference type="EMBL" id="QVL31881.1"/>
    </source>
</evidence>
<feature type="signal peptide" evidence="2">
    <location>
        <begin position="1"/>
        <end position="26"/>
    </location>
</feature>
<name>A0A8E6B658_9BACT</name>